<dbReference type="Proteomes" id="UP000749646">
    <property type="component" value="Unassembled WGS sequence"/>
</dbReference>
<organism evidence="1 2">
    <name type="scientific">Modicella reniformis</name>
    <dbReference type="NCBI Taxonomy" id="1440133"/>
    <lineage>
        <taxon>Eukaryota</taxon>
        <taxon>Fungi</taxon>
        <taxon>Fungi incertae sedis</taxon>
        <taxon>Mucoromycota</taxon>
        <taxon>Mortierellomycotina</taxon>
        <taxon>Mortierellomycetes</taxon>
        <taxon>Mortierellales</taxon>
        <taxon>Mortierellaceae</taxon>
        <taxon>Modicella</taxon>
    </lineage>
</organism>
<dbReference type="GO" id="GO:0030544">
    <property type="term" value="F:Hsp70 protein binding"/>
    <property type="evidence" value="ECO:0007669"/>
    <property type="project" value="TreeGrafter"/>
</dbReference>
<protein>
    <recommendedName>
        <fullName evidence="3">BTB domain-containing protein</fullName>
    </recommendedName>
</protein>
<dbReference type="PANTHER" id="PTHR15600:SF42">
    <property type="entry name" value="SACSIN"/>
    <property type="match status" value="1"/>
</dbReference>
<dbReference type="PANTHER" id="PTHR15600">
    <property type="entry name" value="SACSIN"/>
    <property type="match status" value="1"/>
</dbReference>
<name>A0A9P6MIV9_9FUNG</name>
<gene>
    <name evidence="1" type="ORF">BGZ65_001640</name>
</gene>
<comment type="caution">
    <text evidence="1">The sequence shown here is derived from an EMBL/GenBank/DDBJ whole genome shotgun (WGS) entry which is preliminary data.</text>
</comment>
<proteinExistence type="predicted"/>
<evidence type="ECO:0000313" key="2">
    <source>
        <dbReference type="Proteomes" id="UP000749646"/>
    </source>
</evidence>
<keyword evidence="2" id="KW-1185">Reference proteome</keyword>
<dbReference type="EMBL" id="JAAAHW010000345">
    <property type="protein sequence ID" value="KAG0003500.1"/>
    <property type="molecule type" value="Genomic_DNA"/>
</dbReference>
<evidence type="ECO:0000313" key="1">
    <source>
        <dbReference type="EMBL" id="KAG0003500.1"/>
    </source>
</evidence>
<feature type="non-terminal residue" evidence="1">
    <location>
        <position position="660"/>
    </location>
</feature>
<dbReference type="InterPro" id="IPR052972">
    <property type="entry name" value="Sacsin_chaperone_reg"/>
</dbReference>
<dbReference type="OrthoDB" id="1262810at2759"/>
<sequence length="660" mass="75152">MTITLSGFKSHGIREPLINRIAGILDEHPDGTQIARELLQNSDDARPTVQLQTLDGNIRPLNCAFQGLETSSIRDSRLKQSVHELTSLFADLGIVMLDYFSNSRHPFLVEHVPSAERSLVLGFIAQRCGNSWPENRVITREEAKILRGMINNSSAKKIKSFAMKLGHLRIWQSWTQIGEDHLLICAHDSSFLDCSSLHVDCGLNINWSALGDNSDFIREACNKHFSIMGANQVSIVRAVETRLLPRFLNGSLECTGVTRVAYIEVFKKIMHFVEEDEHNTAARNLLQNMRFFLARDRSFRSSDALFDPQDTLCNTIFADMPSKLPDQSIWDLIWKTKKHLFLLRDSNDPAVVRECATHVLDLTQGHTTLTPEIVHSRATTLINFIYENESQINWLEPQWKIVPAEVTTKPLHSEQVPNIPAYQSFGELIDPIWQDVVWTQCAFFPENLKPSQHFKNRYPRVGIPTADMIVEHLKVLVNDLAPKMTSLDLQLAFKSELSKVYKVLNKVGQNSEGIKGLLEVGFRKPYILKGFGANPSDPKSWLWPNQLMLDIENPTRREWVVPQDLLPFRQFLVAAGVKQMQKVEGSATAPESGRNESLEVMLLRCFKTQKQHSGCLNVRFKFVDGRQILAHRSILVHMSEYFDRRFADVWAESTLDSSDP</sequence>
<reference evidence="1" key="1">
    <citation type="journal article" date="2020" name="Fungal Divers.">
        <title>Resolving the Mortierellaceae phylogeny through synthesis of multi-gene phylogenetics and phylogenomics.</title>
        <authorList>
            <person name="Vandepol N."/>
            <person name="Liber J."/>
            <person name="Desiro A."/>
            <person name="Na H."/>
            <person name="Kennedy M."/>
            <person name="Barry K."/>
            <person name="Grigoriev I.V."/>
            <person name="Miller A.N."/>
            <person name="O'Donnell K."/>
            <person name="Stajich J.E."/>
            <person name="Bonito G."/>
        </authorList>
    </citation>
    <scope>NUCLEOTIDE SEQUENCE</scope>
    <source>
        <strain evidence="1">MES-2147</strain>
    </source>
</reference>
<evidence type="ECO:0008006" key="3">
    <source>
        <dbReference type="Google" id="ProtNLM"/>
    </source>
</evidence>
<dbReference type="AlphaFoldDB" id="A0A9P6MIV9"/>
<accession>A0A9P6MIV9</accession>